<feature type="transmembrane region" description="Helical" evidence="1">
    <location>
        <begin position="23"/>
        <end position="40"/>
    </location>
</feature>
<keyword evidence="4" id="KW-1185">Reference proteome</keyword>
<evidence type="ECO:0000259" key="2">
    <source>
        <dbReference type="Pfam" id="PF14317"/>
    </source>
</evidence>
<reference evidence="3 4" key="1">
    <citation type="submission" date="2023-01" db="EMBL/GenBank/DDBJ databases">
        <title>Complete genome of Chryseobacterium camelliae VAN22-5A.</title>
        <authorList>
            <person name="Zong G."/>
            <person name="Cao G."/>
        </authorList>
    </citation>
    <scope>NUCLEOTIDE SEQUENCE [LARGE SCALE GENOMIC DNA]</scope>
    <source>
        <strain evidence="3 4">VAN22-5A</strain>
    </source>
</reference>
<dbReference type="EMBL" id="CP115859">
    <property type="protein sequence ID" value="WBV61372.1"/>
    <property type="molecule type" value="Genomic_DNA"/>
</dbReference>
<gene>
    <name evidence="3" type="ORF">PFY12_04435</name>
</gene>
<evidence type="ECO:0000256" key="1">
    <source>
        <dbReference type="SAM" id="Phobius"/>
    </source>
</evidence>
<dbReference type="Proteomes" id="UP001210978">
    <property type="component" value="Chromosome"/>
</dbReference>
<dbReference type="Pfam" id="PF14317">
    <property type="entry name" value="YcxB"/>
    <property type="match status" value="1"/>
</dbReference>
<evidence type="ECO:0000313" key="4">
    <source>
        <dbReference type="Proteomes" id="UP001210978"/>
    </source>
</evidence>
<keyword evidence="1" id="KW-1133">Transmembrane helix</keyword>
<name>A0ABY7QP21_9FLAO</name>
<accession>A0ABY7QP21</accession>
<feature type="transmembrane region" description="Helical" evidence="1">
    <location>
        <begin position="52"/>
        <end position="73"/>
    </location>
</feature>
<keyword evidence="1" id="KW-0812">Transmembrane</keyword>
<dbReference type="RefSeq" id="WP_271149662.1">
    <property type="nucleotide sequence ID" value="NZ_CP115859.1"/>
</dbReference>
<feature type="domain" description="YcxB-like C-terminal" evidence="2">
    <location>
        <begin position="93"/>
        <end position="153"/>
    </location>
</feature>
<proteinExistence type="predicted"/>
<protein>
    <submittedName>
        <fullName evidence="3">YcxB family protein</fullName>
    </submittedName>
</protein>
<evidence type="ECO:0000313" key="3">
    <source>
        <dbReference type="EMBL" id="WBV61372.1"/>
    </source>
</evidence>
<keyword evidence="1" id="KW-0472">Membrane</keyword>
<organism evidence="3 4">
    <name type="scientific">Chryseobacterium camelliae</name>
    <dbReference type="NCBI Taxonomy" id="1265445"/>
    <lineage>
        <taxon>Bacteria</taxon>
        <taxon>Pseudomonadati</taxon>
        <taxon>Bacteroidota</taxon>
        <taxon>Flavobacteriia</taxon>
        <taxon>Flavobacteriales</taxon>
        <taxon>Weeksellaceae</taxon>
        <taxon>Chryseobacterium group</taxon>
        <taxon>Chryseobacterium</taxon>
    </lineage>
</organism>
<sequence>MKMITVKTHITFKDFLIFNIKNSLSRLIVFPLLVLLFFVLKQCMDGSSERDILQSASLWFAVLFLFIVIRSFFRLRFVFHSNKKIQESISYTFTHEKIRTEGETFDGDFTWSTVHKVKENRDWFLIYQSTQTMNMVPKKYFSKEQISELRTIIKSNHVKAKLRND</sequence>
<dbReference type="InterPro" id="IPR025588">
    <property type="entry name" value="YcxB-like_C"/>
</dbReference>